<dbReference type="RefSeq" id="WP_338537062.1">
    <property type="nucleotide sequence ID" value="NZ_AP028654.1"/>
</dbReference>
<evidence type="ECO:0000256" key="3">
    <source>
        <dbReference type="ARBA" id="ARBA00022553"/>
    </source>
</evidence>
<dbReference type="InterPro" id="IPR036097">
    <property type="entry name" value="HisK_dim/P_sf"/>
</dbReference>
<reference evidence="9 10" key="1">
    <citation type="submission" date="2023-08" db="EMBL/GenBank/DDBJ databases">
        <title>Helicovermis profunda gen. nov., sp. nov., a novel mesophilic, fermentative bacterium within the Bacillota from a deep-sea hydrothermal vent chimney.</title>
        <authorList>
            <person name="Miyazaki U."/>
            <person name="Mizutani D."/>
            <person name="Hashimoto Y."/>
            <person name="Tame A."/>
            <person name="Sawayama S."/>
            <person name="Miyazaki J."/>
            <person name="Takai K."/>
            <person name="Nakagawa S."/>
        </authorList>
    </citation>
    <scope>NUCLEOTIDE SEQUENCE [LARGE SCALE GENOMIC DNA]</scope>
    <source>
        <strain evidence="9 10">S502</strain>
    </source>
</reference>
<dbReference type="InterPro" id="IPR036890">
    <property type="entry name" value="HATPase_C_sf"/>
</dbReference>
<keyword evidence="5" id="KW-0808">Transferase</keyword>
<dbReference type="GO" id="GO:0015276">
    <property type="term" value="F:ligand-gated monoatomic ion channel activity"/>
    <property type="evidence" value="ECO:0007669"/>
    <property type="project" value="InterPro"/>
</dbReference>
<proteinExistence type="predicted"/>
<dbReference type="SMART" id="SM00079">
    <property type="entry name" value="PBPe"/>
    <property type="match status" value="1"/>
</dbReference>
<dbReference type="CDD" id="cd13704">
    <property type="entry name" value="PBP2_HisK"/>
    <property type="match status" value="1"/>
</dbReference>
<evidence type="ECO:0000256" key="7">
    <source>
        <dbReference type="SAM" id="Phobius"/>
    </source>
</evidence>
<dbReference type="CDD" id="cd00082">
    <property type="entry name" value="HisKA"/>
    <property type="match status" value="1"/>
</dbReference>
<dbReference type="PRINTS" id="PR00344">
    <property type="entry name" value="BCTRLSENSOR"/>
</dbReference>
<protein>
    <recommendedName>
        <fullName evidence="2">histidine kinase</fullName>
        <ecNumber evidence="2">2.7.13.3</ecNumber>
    </recommendedName>
</protein>
<dbReference type="AlphaFoldDB" id="A0AAU9E2D1"/>
<dbReference type="SMART" id="SM00387">
    <property type="entry name" value="HATPase_c"/>
    <property type="match status" value="1"/>
</dbReference>
<sequence>MKKPSVYIIILFLLIIFINGNFFAFSYDNLSENKDITVYIAGDNNYPPYEFLDEKNEFKGFNVDILKAIAKKEGFKIKFMPRPWKAAIDLLEFGEVDLIQGMTKSEERSKKFDFSDRLISNEQVIFVNKDTTYISSLDDLKGRKISYQKGDISYEILKGKEGIELVEFENQKEAIDALLNKKVSAFIGNKLTGIYNLQKQGNIELVKIVGSPIFSIDYSSAVKKGNTELLSVINKGIKAIKSDGTYDKIYKKWFGETFVNNSKYLEKIFAVLLIILILVVLIGLIVAIINKKLKNEVEKRTKEIKEKQFEIEKNYRQSINIFEGVPSGIIAFNNDNEIVLFNNCAVKLLDIKLMKGMKLTELNLNEKFNINITDSDEKIRNSVSFSRENKKYYIDYSFSRVVGPHKKEGSILLLHDYTEEKFLQDAISHDDKINSLGRLIAGITHEIKSPLNSMKSYLDILPSRYDSIEYIKNLEKVFNEEILRLDQMVTNILDFARYDSTKMDSFNIHQIIEEAVVLFKLNVITRNIKIENITNEFYIYANIQQFKQMVINIIQNAIDASASGDLIIIRSFKKLSKIIIEIEDEGEGISEDMIENLYDPFLSTKSNGNGLGLFITKKLVELNNGNIEFDSDLDDGTTVRLIFENEQTNI</sequence>
<dbReference type="EC" id="2.7.13.3" evidence="2"/>
<dbReference type="PANTHER" id="PTHR35936:SF19">
    <property type="entry name" value="AMINO-ACID-BINDING PROTEIN YXEM-RELATED"/>
    <property type="match status" value="1"/>
</dbReference>
<dbReference type="SMART" id="SM00388">
    <property type="entry name" value="HisKA"/>
    <property type="match status" value="1"/>
</dbReference>
<dbReference type="Proteomes" id="UP001321786">
    <property type="component" value="Chromosome"/>
</dbReference>
<dbReference type="Gene3D" id="3.40.190.10">
    <property type="entry name" value="Periplasmic binding protein-like II"/>
    <property type="match status" value="2"/>
</dbReference>
<evidence type="ECO:0000256" key="4">
    <source>
        <dbReference type="ARBA" id="ARBA00022729"/>
    </source>
</evidence>
<feature type="domain" description="Histidine kinase" evidence="8">
    <location>
        <begin position="442"/>
        <end position="647"/>
    </location>
</feature>
<keyword evidence="6" id="KW-0902">Two-component regulatory system</keyword>
<dbReference type="PROSITE" id="PS50109">
    <property type="entry name" value="HIS_KIN"/>
    <property type="match status" value="1"/>
</dbReference>
<evidence type="ECO:0000256" key="1">
    <source>
        <dbReference type="ARBA" id="ARBA00000085"/>
    </source>
</evidence>
<evidence type="ECO:0000256" key="2">
    <source>
        <dbReference type="ARBA" id="ARBA00012438"/>
    </source>
</evidence>
<keyword evidence="7" id="KW-0812">Transmembrane</keyword>
<keyword evidence="5" id="KW-0418">Kinase</keyword>
<gene>
    <name evidence="9" type="ORF">HLPR_10870</name>
</gene>
<evidence type="ECO:0000256" key="6">
    <source>
        <dbReference type="ARBA" id="ARBA00023012"/>
    </source>
</evidence>
<dbReference type="InterPro" id="IPR004358">
    <property type="entry name" value="Sig_transdc_His_kin-like_C"/>
</dbReference>
<dbReference type="EMBL" id="AP028654">
    <property type="protein sequence ID" value="BEP28756.1"/>
    <property type="molecule type" value="Genomic_DNA"/>
</dbReference>
<dbReference type="Gene3D" id="3.30.450.20">
    <property type="entry name" value="PAS domain"/>
    <property type="match status" value="1"/>
</dbReference>
<dbReference type="SMART" id="SM00062">
    <property type="entry name" value="PBPb"/>
    <property type="match status" value="1"/>
</dbReference>
<name>A0AAU9E2D1_9FIRM</name>
<dbReference type="Gene3D" id="1.10.287.130">
    <property type="match status" value="1"/>
</dbReference>
<keyword evidence="4" id="KW-0732">Signal</keyword>
<dbReference type="InterPro" id="IPR001638">
    <property type="entry name" value="Solute-binding_3/MltF_N"/>
</dbReference>
<dbReference type="Pfam" id="PF00497">
    <property type="entry name" value="SBP_bac_3"/>
    <property type="match status" value="1"/>
</dbReference>
<dbReference type="SUPFAM" id="SSF53850">
    <property type="entry name" value="Periplasmic binding protein-like II"/>
    <property type="match status" value="1"/>
</dbReference>
<feature type="transmembrane region" description="Helical" evidence="7">
    <location>
        <begin position="6"/>
        <end position="25"/>
    </location>
</feature>
<dbReference type="GO" id="GO:0016020">
    <property type="term" value="C:membrane"/>
    <property type="evidence" value="ECO:0007669"/>
    <property type="project" value="InterPro"/>
</dbReference>
<dbReference type="GO" id="GO:0000155">
    <property type="term" value="F:phosphorelay sensor kinase activity"/>
    <property type="evidence" value="ECO:0007669"/>
    <property type="project" value="InterPro"/>
</dbReference>
<keyword evidence="3" id="KW-0597">Phosphoprotein</keyword>
<dbReference type="InterPro" id="IPR003594">
    <property type="entry name" value="HATPase_dom"/>
</dbReference>
<dbReference type="Gene3D" id="3.30.565.10">
    <property type="entry name" value="Histidine kinase-like ATPase, C-terminal domain"/>
    <property type="match status" value="1"/>
</dbReference>
<keyword evidence="7" id="KW-0472">Membrane</keyword>
<keyword evidence="7" id="KW-1133">Transmembrane helix</keyword>
<organism evidence="9 10">
    <name type="scientific">Helicovermis profundi</name>
    <dbReference type="NCBI Taxonomy" id="3065157"/>
    <lineage>
        <taxon>Bacteria</taxon>
        <taxon>Bacillati</taxon>
        <taxon>Bacillota</taxon>
        <taxon>Clostridia</taxon>
        <taxon>Helicovermis</taxon>
    </lineage>
</organism>
<dbReference type="KEGG" id="hprf:HLPR_10870"/>
<feature type="transmembrane region" description="Helical" evidence="7">
    <location>
        <begin position="268"/>
        <end position="289"/>
    </location>
</feature>
<evidence type="ECO:0000313" key="9">
    <source>
        <dbReference type="EMBL" id="BEP28756.1"/>
    </source>
</evidence>
<dbReference type="InterPro" id="IPR005467">
    <property type="entry name" value="His_kinase_dom"/>
</dbReference>
<accession>A0AAU9E2D1</accession>
<keyword evidence="10" id="KW-1185">Reference proteome</keyword>
<evidence type="ECO:0000256" key="5">
    <source>
        <dbReference type="ARBA" id="ARBA00022777"/>
    </source>
</evidence>
<dbReference type="InterPro" id="IPR001320">
    <property type="entry name" value="Iontro_rcpt_C"/>
</dbReference>
<evidence type="ECO:0000259" key="8">
    <source>
        <dbReference type="PROSITE" id="PS50109"/>
    </source>
</evidence>
<dbReference type="Pfam" id="PF02518">
    <property type="entry name" value="HATPase_c"/>
    <property type="match status" value="1"/>
</dbReference>
<comment type="catalytic activity">
    <reaction evidence="1">
        <text>ATP + protein L-histidine = ADP + protein N-phospho-L-histidine.</text>
        <dbReference type="EC" id="2.7.13.3"/>
    </reaction>
</comment>
<dbReference type="PANTHER" id="PTHR35936">
    <property type="entry name" value="MEMBRANE-BOUND LYTIC MUREIN TRANSGLYCOSYLASE F"/>
    <property type="match status" value="1"/>
</dbReference>
<dbReference type="InterPro" id="IPR003661">
    <property type="entry name" value="HisK_dim/P_dom"/>
</dbReference>
<dbReference type="SUPFAM" id="SSF47384">
    <property type="entry name" value="Homodimeric domain of signal transducing histidine kinase"/>
    <property type="match status" value="1"/>
</dbReference>
<evidence type="ECO:0000313" key="10">
    <source>
        <dbReference type="Proteomes" id="UP001321786"/>
    </source>
</evidence>
<dbReference type="SUPFAM" id="SSF55874">
    <property type="entry name" value="ATPase domain of HSP90 chaperone/DNA topoisomerase II/histidine kinase"/>
    <property type="match status" value="1"/>
</dbReference>
<dbReference type="Pfam" id="PF00512">
    <property type="entry name" value="HisKA"/>
    <property type="match status" value="1"/>
</dbReference>